<evidence type="ECO:0000313" key="2">
    <source>
        <dbReference type="Proteomes" id="UP001652600"/>
    </source>
</evidence>
<dbReference type="AlphaFoldDB" id="A0A1S3CRL9"/>
<feature type="region of interest" description="Disordered" evidence="1">
    <location>
        <begin position="669"/>
        <end position="688"/>
    </location>
</feature>
<sequence>MAKRSDFAQKLLDDLRLRKERMADASQTSNRSKTTTIDAYSYSKQIHRGSKNTKTHGMSVPKTGNTIHTRYGGGNKSPMTNDTSNQIVPYTRDRNSEQIGDLSMALAFALENGGKLRGNASSGNNLMLGFLQQIGRRSFQIGKMNKRGGLDRNHNVTGYFPTISHLHIKEISKGAHKLNQILRTCSNGSDFGRCSIEIGQELLKGAMDLEESLRMLVDLHEASEHVISPQQKNRIVLLENEEDAEENKDETLDQKLYQPRFSLEKLSLNSRSSQEVKGNGHNQKLATLRYTAEGENFNQEEQPLTTVKLSFHRRSATCGHDVKTSNTREKVGISNVIAKLMGLDNLSDSSNYAHKDKDSGSKQKVTQKDLQPSTRGITKKAEPRTNVTESRSNSGNQKPNISDKNSTVVNTIFVSQAMNNFPTNDASLRAITFSGKSSWKGIEGVRPQTSPSTPTLTIFNQQNKDETRQKVSGQKDHLEELAKQLHIKHGDQSHRDEHGEVLKKRVLQKDYREGHTRHPHQKHRELNIMERDQKRGEHKRNGMQQMEAQLHKKSENAIILQGYKKRTIPLEKRHPDKLLSRMHQQIPNSPKYQQPPMVHKAEMGNINHHVEELKQRIRKQTVQERNQKTSGITSKSLTKPVHGTFAFPKKQQDMSHVRRGKKSCNETIKAQHSNVLPNNRCPENHPSRENNYYDLNDKTSEITHESVEQNSSSRDLETTFEVMEKQHAREPVKNELKSTKMQKSEGLIINQTYAMKQQNPTVQEVEQEKHEKLDALDGLEVLGANGSKEVDPHLVESRETVAMIQPLNSTQNSHEEDDQVLTPPVPADDECHILKEPQISAPKVSCQKTISINTSSKEDQRSVFGRREISSSKIVTNAVEEAKQYNMNTLYPPHLAHLHSFSKTKQETLTERENQLKQTLITSEWFLNAAEALFKLNIPSFILHDSCHHSHLKNGRNFTIDCSYELMKRKGIRQELSKRPCTNISLRSKKIESLDDLIKQLHRDIEALKFYGRNGKPECEVQDYLPRMLESDIYNQEPDFNSMWDLGWNETTFVFFEREEVVRDVEKHILSGLLDEVTRDLVHVCHLLTKRRSI</sequence>
<keyword evidence="2" id="KW-1185">Reference proteome</keyword>
<name>A0A1S3CRL9_CUCME</name>
<protein>
    <submittedName>
        <fullName evidence="3">Uncharacterized protein LOC103503954 isoform X1</fullName>
    </submittedName>
</protein>
<dbReference type="KEGG" id="cmo:103503954"/>
<dbReference type="Gramene" id="MELO3C003844.2.1">
    <property type="protein sequence ID" value="MELO3C003844.2.1"/>
    <property type="gene ID" value="MELO3C003844.2"/>
</dbReference>
<dbReference type="GeneID" id="103503954"/>
<dbReference type="PANTHER" id="PTHR34282">
    <property type="entry name" value="OS01G0228800 PROTEIN-RELATED"/>
    <property type="match status" value="1"/>
</dbReference>
<dbReference type="InParanoid" id="A0A1S3CRL9"/>
<dbReference type="Proteomes" id="UP001652600">
    <property type="component" value="Chromosome 4"/>
</dbReference>
<reference evidence="3" key="1">
    <citation type="submission" date="2025-08" db="UniProtKB">
        <authorList>
            <consortium name="RefSeq"/>
        </authorList>
    </citation>
    <scope>IDENTIFICATION</scope>
    <source>
        <tissue evidence="3">Stem</tissue>
    </source>
</reference>
<accession>A0A1S3CRL9</accession>
<feature type="compositionally biased region" description="Polar residues" evidence="1">
    <location>
        <begin position="362"/>
        <end position="376"/>
    </location>
</feature>
<proteinExistence type="predicted"/>
<feature type="compositionally biased region" description="Polar residues" evidence="1">
    <location>
        <begin position="628"/>
        <end position="637"/>
    </location>
</feature>
<feature type="compositionally biased region" description="Polar residues" evidence="1">
    <location>
        <begin position="385"/>
        <end position="404"/>
    </location>
</feature>
<evidence type="ECO:0000256" key="1">
    <source>
        <dbReference type="SAM" id="MobiDB-lite"/>
    </source>
</evidence>
<organism evidence="2 3">
    <name type="scientific">Cucumis melo</name>
    <name type="common">Muskmelon</name>
    <dbReference type="NCBI Taxonomy" id="3656"/>
    <lineage>
        <taxon>Eukaryota</taxon>
        <taxon>Viridiplantae</taxon>
        <taxon>Streptophyta</taxon>
        <taxon>Embryophyta</taxon>
        <taxon>Tracheophyta</taxon>
        <taxon>Spermatophyta</taxon>
        <taxon>Magnoliopsida</taxon>
        <taxon>eudicotyledons</taxon>
        <taxon>Gunneridae</taxon>
        <taxon>Pentapetalae</taxon>
        <taxon>rosids</taxon>
        <taxon>fabids</taxon>
        <taxon>Cucurbitales</taxon>
        <taxon>Cucurbitaceae</taxon>
        <taxon>Benincaseae</taxon>
        <taxon>Cucumis</taxon>
    </lineage>
</organism>
<evidence type="ECO:0000313" key="3">
    <source>
        <dbReference type="RefSeq" id="XP_008466578.2"/>
    </source>
</evidence>
<dbReference type="RefSeq" id="XP_008466578.2">
    <property type="nucleotide sequence ID" value="XM_008468356.3"/>
</dbReference>
<dbReference type="PANTHER" id="PTHR34282:SF1">
    <property type="entry name" value="DUF3741 DOMAIN-CONTAINING PROTEIN"/>
    <property type="match status" value="1"/>
</dbReference>
<feature type="region of interest" description="Disordered" evidence="1">
    <location>
        <begin position="619"/>
        <end position="639"/>
    </location>
</feature>
<gene>
    <name evidence="3" type="primary">LOC103503954</name>
</gene>
<dbReference type="eggNOG" id="ENOG502QX43">
    <property type="taxonomic scope" value="Eukaryota"/>
</dbReference>
<feature type="region of interest" description="Disordered" evidence="1">
    <location>
        <begin position="351"/>
        <end position="404"/>
    </location>
</feature>